<keyword evidence="2" id="KW-0560">Oxidoreductase</keyword>
<evidence type="ECO:0000256" key="1">
    <source>
        <dbReference type="ARBA" id="ARBA00022630"/>
    </source>
</evidence>
<dbReference type="eggNOG" id="arCOG01296">
    <property type="taxonomic scope" value="Archaea"/>
</dbReference>
<evidence type="ECO:0000313" key="5">
    <source>
        <dbReference type="EMBL" id="AHG01753.1"/>
    </source>
</evidence>
<evidence type="ECO:0000256" key="3">
    <source>
        <dbReference type="SAM" id="MobiDB-lite"/>
    </source>
</evidence>
<dbReference type="InterPro" id="IPR023753">
    <property type="entry name" value="FAD/NAD-binding_dom"/>
</dbReference>
<name>W0JXI7_9EURY</name>
<dbReference type="Pfam" id="PF07992">
    <property type="entry name" value="Pyr_redox_2"/>
    <property type="match status" value="1"/>
</dbReference>
<geneLocation type="plasmid" evidence="5">
    <name>unnamed</name>
</geneLocation>
<gene>
    <name evidence="5" type="ORF">HALLA_00245</name>
</gene>
<dbReference type="PATRIC" id="fig|797299.3.peg.3473"/>
<dbReference type="Proteomes" id="UP000019024">
    <property type="component" value="Plasmid unnamed2"/>
</dbReference>
<proteinExistence type="predicted"/>
<organism evidence="5 6">
    <name type="scientific">Halostagnicola larsenii XH-48</name>
    <dbReference type="NCBI Taxonomy" id="797299"/>
    <lineage>
        <taxon>Archaea</taxon>
        <taxon>Methanobacteriati</taxon>
        <taxon>Methanobacteriota</taxon>
        <taxon>Stenosarchaea group</taxon>
        <taxon>Halobacteria</taxon>
        <taxon>Halobacteriales</taxon>
        <taxon>Natrialbaceae</taxon>
        <taxon>Halostagnicola</taxon>
    </lineage>
</organism>
<dbReference type="InterPro" id="IPR050097">
    <property type="entry name" value="Ferredoxin-NADP_redctase_2"/>
</dbReference>
<dbReference type="PRINTS" id="PR00469">
    <property type="entry name" value="PNDRDTASEII"/>
</dbReference>
<dbReference type="GO" id="GO:0016491">
    <property type="term" value="F:oxidoreductase activity"/>
    <property type="evidence" value="ECO:0007669"/>
    <property type="project" value="UniProtKB-KW"/>
</dbReference>
<dbReference type="PANTHER" id="PTHR48105">
    <property type="entry name" value="THIOREDOXIN REDUCTASE 1-RELATED-RELATED"/>
    <property type="match status" value="1"/>
</dbReference>
<feature type="region of interest" description="Disordered" evidence="3">
    <location>
        <begin position="318"/>
        <end position="361"/>
    </location>
</feature>
<keyword evidence="6" id="KW-1185">Reference proteome</keyword>
<dbReference type="HOGENOM" id="CLU_031864_5_0_2"/>
<dbReference type="KEGG" id="hlr:HALLA_00245"/>
<keyword evidence="5" id="KW-0614">Plasmid</keyword>
<accession>W0JXI7</accession>
<reference evidence="5 6" key="1">
    <citation type="submission" date="2014-01" db="EMBL/GenBank/DDBJ databases">
        <authorList>
            <consortium name="DOE Joint Genome Institute"/>
            <person name="Anderson I."/>
            <person name="Huntemann M."/>
            <person name="Han J."/>
            <person name="Chen A."/>
            <person name="Kyrpides N."/>
            <person name="Mavromatis K."/>
            <person name="Markowitz V."/>
            <person name="Palaniappan K."/>
            <person name="Ivanova N."/>
            <person name="Schaumberg A."/>
            <person name="Pati A."/>
            <person name="Liolios K."/>
            <person name="Nordberg H.P."/>
            <person name="Cantor M.N."/>
            <person name="Hua S.X."/>
            <person name="Woyke T."/>
        </authorList>
    </citation>
    <scope>NUCLEOTIDE SEQUENCE [LARGE SCALE GENOMIC DNA]</scope>
    <source>
        <strain evidence="5 6">XH-48</strain>
        <plasmid evidence="6">2</plasmid>
    </source>
</reference>
<keyword evidence="1" id="KW-0285">Flavoprotein</keyword>
<dbReference type="PRINTS" id="PR00368">
    <property type="entry name" value="FADPNR"/>
</dbReference>
<evidence type="ECO:0000259" key="4">
    <source>
        <dbReference type="Pfam" id="PF07992"/>
    </source>
</evidence>
<dbReference type="SUPFAM" id="SSF51905">
    <property type="entry name" value="FAD/NAD(P)-binding domain"/>
    <property type="match status" value="2"/>
</dbReference>
<sequence length="361" mass="39066">MSASTCPRYEVVVVGGGPAGLTTALYTTRLGHRTAVFEGEGGRHATVNHVHNVLGISPDVSGRELASHALEQVETYGGDIYLDIVENIDTVEGDYPFRLEAAHATVESKRVVLATGFRDHSPDVPGLREFTGRGLYYCLHCDAYALGDGSVYVLGHDDDAAHAAMTMLNFTDDVDLLLDGRDPQWDDDTDEQLRAHPIERVEPKVVETYTADADDDRFGGLTFTDGTTRDYLGGFAMYGMTYNTALAESLECDLTDDGAIDVDERRETSVKGVYAVGDVTHGQNQTAIAIGDGAYAGIAINKDIRRFPLSLETIDSLNAPGSDTSDSSFTAPGSSPQLRARMRRMQDRTTNPGLRGPPPNR</sequence>
<dbReference type="RefSeq" id="WP_049954632.1">
    <property type="nucleotide sequence ID" value="NZ_CP007057.1"/>
</dbReference>
<dbReference type="Gene3D" id="3.50.50.60">
    <property type="entry name" value="FAD/NAD(P)-binding domain"/>
    <property type="match status" value="2"/>
</dbReference>
<evidence type="ECO:0000313" key="6">
    <source>
        <dbReference type="Proteomes" id="UP000019024"/>
    </source>
</evidence>
<evidence type="ECO:0000256" key="2">
    <source>
        <dbReference type="ARBA" id="ARBA00023002"/>
    </source>
</evidence>
<dbReference type="EMBL" id="CP007057">
    <property type="protein sequence ID" value="AHG01753.1"/>
    <property type="molecule type" value="Genomic_DNA"/>
</dbReference>
<feature type="compositionally biased region" description="Polar residues" evidence="3">
    <location>
        <begin position="318"/>
        <end position="337"/>
    </location>
</feature>
<dbReference type="InterPro" id="IPR036188">
    <property type="entry name" value="FAD/NAD-bd_sf"/>
</dbReference>
<dbReference type="GeneID" id="25147131"/>
<protein>
    <submittedName>
        <fullName evidence="5">FAD-dependent pyridine nucleotide-disulfide oxidoreductase</fullName>
    </submittedName>
</protein>
<feature type="domain" description="FAD/NAD(P)-binding" evidence="4">
    <location>
        <begin position="9"/>
        <end position="291"/>
    </location>
</feature>
<dbReference type="OrthoDB" id="27340at2157"/>
<dbReference type="AlphaFoldDB" id="W0JXI7"/>